<evidence type="ECO:0000256" key="1">
    <source>
        <dbReference type="SAM" id="Phobius"/>
    </source>
</evidence>
<dbReference type="EMBL" id="WHZV01000002">
    <property type="protein sequence ID" value="NEG54943.1"/>
    <property type="molecule type" value="Genomic_DNA"/>
</dbReference>
<keyword evidence="4" id="KW-1185">Reference proteome</keyword>
<dbReference type="Gene3D" id="2.60.40.3050">
    <property type="match status" value="1"/>
</dbReference>
<dbReference type="Proteomes" id="UP000483293">
    <property type="component" value="Unassembled WGS sequence"/>
</dbReference>
<keyword evidence="1" id="KW-0812">Transmembrane</keyword>
<dbReference type="CDD" id="cd00222">
    <property type="entry name" value="CollagenBindB"/>
    <property type="match status" value="1"/>
</dbReference>
<evidence type="ECO:0000313" key="3">
    <source>
        <dbReference type="EMBL" id="NEG54943.1"/>
    </source>
</evidence>
<dbReference type="PROSITE" id="PS50234">
    <property type="entry name" value="VWFA"/>
    <property type="match status" value="1"/>
</dbReference>
<dbReference type="Pfam" id="PF05738">
    <property type="entry name" value="Cna_B"/>
    <property type="match status" value="1"/>
</dbReference>
<dbReference type="SUPFAM" id="SSF49478">
    <property type="entry name" value="Cna protein B-type domain"/>
    <property type="match status" value="1"/>
</dbReference>
<dbReference type="SUPFAM" id="SSF53300">
    <property type="entry name" value="vWA-like"/>
    <property type="match status" value="1"/>
</dbReference>
<gene>
    <name evidence="3" type="ORF">GFD21_03950</name>
</gene>
<dbReference type="PANTHER" id="PTHR10579:SF43">
    <property type="entry name" value="ZINC FINGER (C3HC4-TYPE RING FINGER) FAMILY PROTEIN"/>
    <property type="match status" value="1"/>
</dbReference>
<comment type="caution">
    <text evidence="3">The sequence shown here is derived from an EMBL/GenBank/DDBJ whole genome shotgun (WGS) entry which is preliminary data.</text>
</comment>
<dbReference type="Gene3D" id="2.60.40.1140">
    <property type="entry name" value="Collagen-binding surface protein Cna, B-type domain"/>
    <property type="match status" value="1"/>
</dbReference>
<dbReference type="InterPro" id="IPR008454">
    <property type="entry name" value="Collagen-bd_Cna-like_B-typ_dom"/>
</dbReference>
<proteinExistence type="predicted"/>
<dbReference type="InterPro" id="IPR022464">
    <property type="entry name" value="Strep_pil_isopept_link"/>
</dbReference>
<feature type="transmembrane region" description="Helical" evidence="1">
    <location>
        <begin position="750"/>
        <end position="771"/>
    </location>
</feature>
<keyword evidence="1" id="KW-1133">Transmembrane helix</keyword>
<reference evidence="3 4" key="1">
    <citation type="submission" date="2019-10" db="EMBL/GenBank/DDBJ databases">
        <title>Bifidobacterium from non-human primates.</title>
        <authorList>
            <person name="Modesto M."/>
        </authorList>
    </citation>
    <scope>NUCLEOTIDE SEQUENCE [LARGE SCALE GENOMIC DNA]</scope>
    <source>
        <strain evidence="3 4">SMA15</strain>
    </source>
</reference>
<evidence type="ECO:0000259" key="2">
    <source>
        <dbReference type="PROSITE" id="PS50234"/>
    </source>
</evidence>
<evidence type="ECO:0000313" key="4">
    <source>
        <dbReference type="Proteomes" id="UP000483293"/>
    </source>
</evidence>
<dbReference type="AlphaFoldDB" id="A0A6L9SSZ2"/>
<dbReference type="InterPro" id="IPR051266">
    <property type="entry name" value="CLCR"/>
</dbReference>
<dbReference type="PANTHER" id="PTHR10579">
    <property type="entry name" value="CALCIUM-ACTIVATED CHLORIDE CHANNEL REGULATOR"/>
    <property type="match status" value="1"/>
</dbReference>
<dbReference type="Pfam" id="PF12892">
    <property type="entry name" value="FctA"/>
    <property type="match status" value="1"/>
</dbReference>
<dbReference type="Pfam" id="PF13519">
    <property type="entry name" value="VWA_2"/>
    <property type="match status" value="1"/>
</dbReference>
<dbReference type="Gene3D" id="3.40.50.410">
    <property type="entry name" value="von Willebrand factor, type A domain"/>
    <property type="match status" value="1"/>
</dbReference>
<dbReference type="CDD" id="cd00198">
    <property type="entry name" value="vWFA"/>
    <property type="match status" value="1"/>
</dbReference>
<accession>A0A6L9SSZ2</accession>
<organism evidence="3 4">
    <name type="scientific">Bifidobacterium platyrrhinorum</name>
    <dbReference type="NCBI Taxonomy" id="2661628"/>
    <lineage>
        <taxon>Bacteria</taxon>
        <taxon>Bacillati</taxon>
        <taxon>Actinomycetota</taxon>
        <taxon>Actinomycetes</taxon>
        <taxon>Bifidobacteriales</taxon>
        <taxon>Bifidobacteriaceae</taxon>
        <taxon>Bifidobacterium</taxon>
    </lineage>
</organism>
<keyword evidence="1" id="KW-0472">Membrane</keyword>
<sequence>MGDVMKKISQWLAAVGSAASKGSTRFVAVLAAVAMLGGVAGVSATAMADDDTADAQGGTATAAATDAELGVPAHSKTVKANGDGTYTISLNVTGDSQESSEQTRQPIDIVVVADTSGSMNEDMDGNECTDWSGRQQVECDNSRLSIAKNAITSMANSLLTDANAQLPVGQQIQMSVVSFATKASSATRFTANAGSVSNTVNGFDANGGTNWEAALKQANAATSGRANAKKYIVFLSDGDPTYRLSRVQTGTDWRGNPIYDQDENDYNDIPSGVHGNGRKDSYGANLNSAVAEANKRGDATLYSVGVSSDATKMNSFAASVNGKYYSATNTDSLNQAFSAIIDDIKKSATYQNVKITDKLSGWFVPVTPSAGDAGVPDASGFTYTKSNDPNWNGANTTVTPNADGTFTWDLSGLGKLEKGVTYTVSFTVKGTQAAYDSAARNHKDDPNAEGDNNFYTNDGASISYDKVKSETGKEDVVTPGRADYNQPTATLPVSKITVTKQWADGNENHAGGSVTVRLKQDGKDYGDPITLNADNKWTRDVAVPAGPEGHKYTVTEVNVPGYNSTVDKAELELKGLPAQAGAFTVTNSVAAVALPSTDLKVTKTIRGKRLSGDQAFSFTLQCKDGNGYGKCADVSGLDEGGRLTAQVKASDFKASANDATVAFGAAGKDLKFRVPTTGDSLTYRFEVTEDTGSKLPGWKYDDQAKTVTVTIRKGDDGQWKAVAGDPAKFTNQYVAISALPLTGGTTGRTWMVAGSVLTVIAVLAASGYGVTRRRRLI</sequence>
<protein>
    <submittedName>
        <fullName evidence="3">VWA domain-containing protein</fullName>
    </submittedName>
</protein>
<dbReference type="InterPro" id="IPR002035">
    <property type="entry name" value="VWF_A"/>
</dbReference>
<name>A0A6L9SSZ2_9BIFI</name>
<dbReference type="InterPro" id="IPR036465">
    <property type="entry name" value="vWFA_dom_sf"/>
</dbReference>
<dbReference type="Pfam" id="PF24558">
    <property type="entry name" value="DUF7604"/>
    <property type="match status" value="1"/>
</dbReference>
<dbReference type="InterPro" id="IPR038174">
    <property type="entry name" value="Strep_pil_link_sf"/>
</dbReference>
<dbReference type="SMART" id="SM00327">
    <property type="entry name" value="VWA"/>
    <property type="match status" value="1"/>
</dbReference>
<feature type="domain" description="VWFA" evidence="2">
    <location>
        <begin position="108"/>
        <end position="344"/>
    </location>
</feature>
<dbReference type="InterPro" id="IPR055384">
    <property type="entry name" value="DUF7604"/>
</dbReference>